<feature type="domain" description="Glycosyltransferase 2-like" evidence="5">
    <location>
        <begin position="111"/>
        <end position="204"/>
    </location>
</feature>
<dbReference type="PANTHER" id="PTHR43630:SF1">
    <property type="entry name" value="POLY-BETA-1,6-N-ACETYL-D-GLUCOSAMINE SYNTHASE"/>
    <property type="match status" value="1"/>
</dbReference>
<dbReference type="Proteomes" id="UP000596117">
    <property type="component" value="Chromosome"/>
</dbReference>
<sequence length="205" mass="22267">MSDRVSETSTEPMVGVQGATGLSHPYRRLYLPVPAKFILALTLAIAWTALSVWLSQRWLADLASVSSWVFALIAIGFIAYVPGFMNAFLLGTLMFDRRPPRIRPTTYPAVSVLVAAYNEASGIRDTLTSLAHQTYPGSYEILILNDGSTDDTVAVARRAIAELDFPPNAAVRVLDYSVNAGKAAVLNRGLKEARHDLIVTIDGDS</sequence>
<dbReference type="SUPFAM" id="SSF53448">
    <property type="entry name" value="Nucleotide-diphospho-sugar transferases"/>
    <property type="match status" value="1"/>
</dbReference>
<dbReference type="InterPro" id="IPR029044">
    <property type="entry name" value="Nucleotide-diphossugar_trans"/>
</dbReference>
<accession>A0A7T4KW18</accession>
<keyword evidence="3" id="KW-0808">Transferase</keyword>
<dbReference type="Pfam" id="PF00535">
    <property type="entry name" value="Glycos_transf_2"/>
    <property type="match status" value="1"/>
</dbReference>
<protein>
    <submittedName>
        <fullName evidence="6">Glycosyltransferase family 2 protein</fullName>
    </submittedName>
</protein>
<keyword evidence="2" id="KW-0328">Glycosyltransferase</keyword>
<dbReference type="InterPro" id="IPR001173">
    <property type="entry name" value="Glyco_trans_2-like"/>
</dbReference>
<evidence type="ECO:0000256" key="3">
    <source>
        <dbReference type="ARBA" id="ARBA00022679"/>
    </source>
</evidence>
<dbReference type="PANTHER" id="PTHR43630">
    <property type="entry name" value="POLY-BETA-1,6-N-ACETYL-D-GLUCOSAMINE SYNTHASE"/>
    <property type="match status" value="1"/>
</dbReference>
<reference evidence="6 7" key="1">
    <citation type="submission" date="2020-12" db="EMBL/GenBank/DDBJ databases">
        <title>FDA dAtabase for Regulatory Grade micrObial Sequences (FDA-ARGOS): Supporting development and validation of Infectious Disease Dx tests.</title>
        <authorList>
            <person name="Kerrigan L."/>
            <person name="Long C."/>
            <person name="Tallon L."/>
            <person name="Sadzewicz L."/>
            <person name="Zhao X."/>
            <person name="Boylan J."/>
            <person name="Ott S."/>
            <person name="Bowen H."/>
            <person name="Vavikolanu K."/>
            <person name="Mehta A."/>
            <person name="Aluvathingal J."/>
            <person name="Nadendla S."/>
            <person name="Yan Y."/>
            <person name="Sichtig H."/>
        </authorList>
    </citation>
    <scope>NUCLEOTIDE SEQUENCE [LARGE SCALE GENOMIC DNA]</scope>
    <source>
        <strain evidence="6 7">FDAARGOS_1026</strain>
    </source>
</reference>
<dbReference type="CDD" id="cd06423">
    <property type="entry name" value="CESA_like"/>
    <property type="match status" value="1"/>
</dbReference>
<keyword evidence="4" id="KW-0472">Membrane</keyword>
<keyword evidence="7" id="KW-1185">Reference proteome</keyword>
<comment type="similarity">
    <text evidence="1">Belongs to the glycosyltransferase 2 family.</text>
</comment>
<evidence type="ECO:0000256" key="4">
    <source>
        <dbReference type="SAM" id="Phobius"/>
    </source>
</evidence>
<proteinExistence type="inferred from homology"/>
<name>A0A7T4KW18_BREDI</name>
<dbReference type="EMBL" id="CP066026">
    <property type="protein sequence ID" value="QQB88300.1"/>
    <property type="molecule type" value="Genomic_DNA"/>
</dbReference>
<evidence type="ECO:0000259" key="5">
    <source>
        <dbReference type="Pfam" id="PF00535"/>
    </source>
</evidence>
<evidence type="ECO:0000313" key="6">
    <source>
        <dbReference type="EMBL" id="QQB88300.1"/>
    </source>
</evidence>
<keyword evidence="4" id="KW-1133">Transmembrane helix</keyword>
<dbReference type="Gene3D" id="3.90.550.10">
    <property type="entry name" value="Spore Coat Polysaccharide Biosynthesis Protein SpsA, Chain A"/>
    <property type="match status" value="1"/>
</dbReference>
<feature type="transmembrane region" description="Helical" evidence="4">
    <location>
        <begin position="37"/>
        <end position="56"/>
    </location>
</feature>
<organism evidence="6 7">
    <name type="scientific">Brevundimonas diminuta</name>
    <name type="common">Pseudomonas diminuta</name>
    <dbReference type="NCBI Taxonomy" id="293"/>
    <lineage>
        <taxon>Bacteria</taxon>
        <taxon>Pseudomonadati</taxon>
        <taxon>Pseudomonadota</taxon>
        <taxon>Alphaproteobacteria</taxon>
        <taxon>Caulobacterales</taxon>
        <taxon>Caulobacteraceae</taxon>
        <taxon>Brevundimonas</taxon>
    </lineage>
</organism>
<gene>
    <name evidence="6" type="ORF">I6H83_14370</name>
</gene>
<feature type="transmembrane region" description="Helical" evidence="4">
    <location>
        <begin position="68"/>
        <end position="95"/>
    </location>
</feature>
<keyword evidence="4" id="KW-0812">Transmembrane</keyword>
<evidence type="ECO:0000256" key="2">
    <source>
        <dbReference type="ARBA" id="ARBA00022676"/>
    </source>
</evidence>
<evidence type="ECO:0000256" key="1">
    <source>
        <dbReference type="ARBA" id="ARBA00006739"/>
    </source>
</evidence>
<evidence type="ECO:0000313" key="7">
    <source>
        <dbReference type="Proteomes" id="UP000596117"/>
    </source>
</evidence>
<dbReference type="RefSeq" id="WP_198478722.1">
    <property type="nucleotide sequence ID" value="NZ_CP194724.1"/>
</dbReference>